<keyword evidence="6" id="KW-1185">Reference proteome</keyword>
<evidence type="ECO:0000256" key="3">
    <source>
        <dbReference type="ARBA" id="ARBA00022679"/>
    </source>
</evidence>
<feature type="compositionally biased region" description="Low complexity" evidence="4">
    <location>
        <begin position="37"/>
        <end position="70"/>
    </location>
</feature>
<dbReference type="CDD" id="cd02440">
    <property type="entry name" value="AdoMet_MTases"/>
    <property type="match status" value="1"/>
</dbReference>
<protein>
    <submittedName>
        <fullName evidence="5">S-adenosyl-L-methionine-dependent methyltransferase</fullName>
    </submittedName>
</protein>
<dbReference type="GO" id="GO:0008757">
    <property type="term" value="F:S-adenosylmethionine-dependent methyltransferase activity"/>
    <property type="evidence" value="ECO:0007669"/>
    <property type="project" value="UniProtKB-ARBA"/>
</dbReference>
<dbReference type="GO" id="GO:0032259">
    <property type="term" value="P:methylation"/>
    <property type="evidence" value="ECO:0007669"/>
    <property type="project" value="UniProtKB-KW"/>
</dbReference>
<feature type="region of interest" description="Disordered" evidence="4">
    <location>
        <begin position="1"/>
        <end position="73"/>
    </location>
</feature>
<proteinExistence type="inferred from homology"/>
<evidence type="ECO:0000256" key="4">
    <source>
        <dbReference type="SAM" id="MobiDB-lite"/>
    </source>
</evidence>
<accession>A0A316VT01</accession>
<dbReference type="SUPFAM" id="SSF53335">
    <property type="entry name" value="S-adenosyl-L-methionine-dependent methyltransferases"/>
    <property type="match status" value="1"/>
</dbReference>
<evidence type="ECO:0000256" key="1">
    <source>
        <dbReference type="ARBA" id="ARBA00009725"/>
    </source>
</evidence>
<evidence type="ECO:0000256" key="2">
    <source>
        <dbReference type="ARBA" id="ARBA00022603"/>
    </source>
</evidence>
<evidence type="ECO:0000313" key="6">
    <source>
        <dbReference type="Proteomes" id="UP000245783"/>
    </source>
</evidence>
<feature type="compositionally biased region" description="Polar residues" evidence="4">
    <location>
        <begin position="27"/>
        <end position="36"/>
    </location>
</feature>
<dbReference type="InterPro" id="IPR026113">
    <property type="entry name" value="METTL2/6/8-like"/>
</dbReference>
<dbReference type="PANTHER" id="PTHR22809:SF5">
    <property type="entry name" value="TRNA N(3)-METHYLCYTIDINE METHYLTRANSFERASE METTL6"/>
    <property type="match status" value="1"/>
</dbReference>
<dbReference type="GeneID" id="37036349"/>
<dbReference type="Proteomes" id="UP000245783">
    <property type="component" value="Unassembled WGS sequence"/>
</dbReference>
<evidence type="ECO:0000313" key="5">
    <source>
        <dbReference type="EMBL" id="PWN40717.1"/>
    </source>
</evidence>
<dbReference type="GO" id="GO:0008173">
    <property type="term" value="F:RNA methyltransferase activity"/>
    <property type="evidence" value="ECO:0007669"/>
    <property type="project" value="UniProtKB-ARBA"/>
</dbReference>
<dbReference type="OrthoDB" id="417697at2759"/>
<dbReference type="AlphaFoldDB" id="A0A316VT01"/>
<dbReference type="STRING" id="1522189.A0A316VT01"/>
<reference evidence="5 6" key="1">
    <citation type="journal article" date="2018" name="Mol. Biol. Evol.">
        <title>Broad Genomic Sampling Reveals a Smut Pathogenic Ancestry of the Fungal Clade Ustilaginomycotina.</title>
        <authorList>
            <person name="Kijpornyongpan T."/>
            <person name="Mondo S.J."/>
            <person name="Barry K."/>
            <person name="Sandor L."/>
            <person name="Lee J."/>
            <person name="Lipzen A."/>
            <person name="Pangilinan J."/>
            <person name="LaButti K."/>
            <person name="Hainaut M."/>
            <person name="Henrissat B."/>
            <person name="Grigoriev I.V."/>
            <person name="Spatafora J.W."/>
            <person name="Aime M.C."/>
        </authorList>
    </citation>
    <scope>NUCLEOTIDE SEQUENCE [LARGE SCALE GENOMIC DNA]</scope>
    <source>
        <strain evidence="5 6">MCA 4658</strain>
    </source>
</reference>
<dbReference type="Pfam" id="PF13489">
    <property type="entry name" value="Methyltransf_23"/>
    <property type="match status" value="1"/>
</dbReference>
<name>A0A316VT01_9BASI</name>
<gene>
    <name evidence="5" type="ORF">IE81DRAFT_325321</name>
</gene>
<dbReference type="PANTHER" id="PTHR22809">
    <property type="entry name" value="METHYLTRANSFERASE-RELATED"/>
    <property type="match status" value="1"/>
</dbReference>
<feature type="region of interest" description="Disordered" evidence="4">
    <location>
        <begin position="150"/>
        <end position="187"/>
    </location>
</feature>
<comment type="similarity">
    <text evidence="1">Belongs to the methyltransferase superfamily. METL family.</text>
</comment>
<dbReference type="InParanoid" id="A0A316VT01"/>
<keyword evidence="3 5" id="KW-0808">Transferase</keyword>
<keyword evidence="2 5" id="KW-0489">Methyltransferase</keyword>
<feature type="compositionally biased region" description="Polar residues" evidence="4">
    <location>
        <begin position="175"/>
        <end position="187"/>
    </location>
</feature>
<organism evidence="5 6">
    <name type="scientific">Ceraceosorus guamensis</name>
    <dbReference type="NCBI Taxonomy" id="1522189"/>
    <lineage>
        <taxon>Eukaryota</taxon>
        <taxon>Fungi</taxon>
        <taxon>Dikarya</taxon>
        <taxon>Basidiomycota</taxon>
        <taxon>Ustilaginomycotina</taxon>
        <taxon>Exobasidiomycetes</taxon>
        <taxon>Ceraceosorales</taxon>
        <taxon>Ceraceosoraceae</taxon>
        <taxon>Ceraceosorus</taxon>
    </lineage>
</organism>
<dbReference type="Gene3D" id="3.40.50.150">
    <property type="entry name" value="Vaccinia Virus protein VP39"/>
    <property type="match status" value="1"/>
</dbReference>
<dbReference type="FunCoup" id="A0A316VT01">
    <property type="interactions" value="163"/>
</dbReference>
<dbReference type="EMBL" id="KZ819409">
    <property type="protein sequence ID" value="PWN40717.1"/>
    <property type="molecule type" value="Genomic_DNA"/>
</dbReference>
<sequence length="424" mass="46352">MVGKGDMSNDSGQAVEQVLRNGVAPLNLSQAGPSRGTSSSLDATSSLDTTSSTPRASTSATSGPSTSAKPKLTMDEITSRDRRAASAAAIANFGNVEDVLCQNRRTISDFLRKKIEEEAAKNWDKFYKANENRFFKNKNWTDREFAELRAQDQKKQTGGPTGDCEKKAAVDASDEASSNAAVQTELEQATSSTQEVILLEVGCGPGNMLYPALANNASLKAHACDFSTRAIDLVTTHPQYDTARINAFTYDLTSNQALLPQLQSHPFGRPNVISLIFVLSAIPPSLHAQVLQNLAEVLPEGGSLVFRDFAFGDLTQLRYHWRKDRSWVEPSCVIVPDLIGEDAEEGQENACGGLYRRGDNTLTYYFRVAELQRTAELAGLEGPVTEIRQEGLNRKTGVVLRRRFVQANWKKKAAAASTVNRRTD</sequence>
<dbReference type="RefSeq" id="XP_025367877.1">
    <property type="nucleotide sequence ID" value="XM_025514479.1"/>
</dbReference>
<dbReference type="InterPro" id="IPR029063">
    <property type="entry name" value="SAM-dependent_MTases_sf"/>
</dbReference>